<gene>
    <name evidence="1" type="ORF">LEP1GSC036_2422</name>
</gene>
<comment type="caution">
    <text evidence="1">The sequence shown here is derived from an EMBL/GenBank/DDBJ whole genome shotgun (WGS) entry which is preliminary data.</text>
</comment>
<dbReference type="RefSeq" id="WP_004500477.1">
    <property type="nucleotide sequence ID" value="NZ_AFLV02000065.1"/>
</dbReference>
<dbReference type="EMBL" id="AFLV02000065">
    <property type="protein sequence ID" value="EKR63009.1"/>
    <property type="molecule type" value="Genomic_DNA"/>
</dbReference>
<dbReference type="InterPro" id="IPR035093">
    <property type="entry name" value="RelE/ParE_toxin_dom_sf"/>
</dbReference>
<dbReference type="GeneID" id="61112625"/>
<accession>A0A828Z039</accession>
<dbReference type="Proteomes" id="UP000001338">
    <property type="component" value="Unassembled WGS sequence"/>
</dbReference>
<reference evidence="1 2" key="1">
    <citation type="submission" date="2012-10" db="EMBL/GenBank/DDBJ databases">
        <authorList>
            <person name="Harkins D.M."/>
            <person name="Durkin A.S."/>
            <person name="Brinkac L.M."/>
            <person name="Haft D.H."/>
            <person name="Selengut J.D."/>
            <person name="Sanka R."/>
            <person name="DePew J."/>
            <person name="Purushe J."/>
            <person name="Whelen A.C."/>
            <person name="Vinetz J.M."/>
            <person name="Sutton G.G."/>
            <person name="Nierman W.C."/>
            <person name="Fouts D.E."/>
        </authorList>
    </citation>
    <scope>NUCLEOTIDE SEQUENCE [LARGE SCALE GENOMIC DNA]</scope>
    <source>
        <strain evidence="1 2">2006001853</strain>
    </source>
</reference>
<evidence type="ECO:0000313" key="2">
    <source>
        <dbReference type="Proteomes" id="UP000001338"/>
    </source>
</evidence>
<name>A0A828Z039_9LEPT</name>
<proteinExistence type="predicted"/>
<sequence length="102" mass="12257">MKQSELHAEVEEDIIHAIEFYNSCRSGLGEIFFTQYLRTRSFIERFPDGTPRYRYNQDVRKIPIGDFPYSIYYLNLDDKVLILAIIHDSRRPGFWFSRLQTM</sequence>
<organism evidence="1 2">
    <name type="scientific">Leptospira weilii str. 2006001853</name>
    <dbReference type="NCBI Taxonomy" id="1001589"/>
    <lineage>
        <taxon>Bacteria</taxon>
        <taxon>Pseudomonadati</taxon>
        <taxon>Spirochaetota</taxon>
        <taxon>Spirochaetia</taxon>
        <taxon>Leptospirales</taxon>
        <taxon>Leptospiraceae</taxon>
        <taxon>Leptospira</taxon>
    </lineage>
</organism>
<protein>
    <submittedName>
        <fullName evidence="1">Plasmid stabilization system protein, RelE/ParE family</fullName>
    </submittedName>
</protein>
<dbReference type="Gene3D" id="3.30.2310.20">
    <property type="entry name" value="RelE-like"/>
    <property type="match status" value="1"/>
</dbReference>
<dbReference type="AlphaFoldDB" id="A0A828Z039"/>
<evidence type="ECO:0000313" key="1">
    <source>
        <dbReference type="EMBL" id="EKR63009.1"/>
    </source>
</evidence>